<reference evidence="2 3" key="1">
    <citation type="submission" date="2012-12" db="EMBL/GenBank/DDBJ databases">
        <title>The Genome Sequence of Bacillus cereus ISP2954.</title>
        <authorList>
            <consortium name="The Broad Institute Genome Sequencing Platform"/>
            <consortium name="The Broad Institute Genome Sequencing Center for Infectious Disease"/>
            <person name="Feldgarden M."/>
            <person name="Van der Auwera G.A."/>
            <person name="Mahillon J."/>
            <person name="Duprez V."/>
            <person name="Timmery S."/>
            <person name="Mattelet C."/>
            <person name="Dierick K."/>
            <person name="Sun M."/>
            <person name="Yu Z."/>
            <person name="Zhu L."/>
            <person name="Hu X."/>
            <person name="Shank E.B."/>
            <person name="Swiecicka I."/>
            <person name="Hansen B.M."/>
            <person name="Andrup L."/>
            <person name="Walker B."/>
            <person name="Young S.K."/>
            <person name="Zeng Q."/>
            <person name="Gargeya S."/>
            <person name="Fitzgerald M."/>
            <person name="Haas B."/>
            <person name="Abouelleil A."/>
            <person name="Alvarado L."/>
            <person name="Arachchi H.M."/>
            <person name="Berlin A.M."/>
            <person name="Chapman S.B."/>
            <person name="Dewar J."/>
            <person name="Goldberg J."/>
            <person name="Griggs A."/>
            <person name="Gujja S."/>
            <person name="Hansen M."/>
            <person name="Howarth C."/>
            <person name="Imamovic A."/>
            <person name="Larimer J."/>
            <person name="McCowan C."/>
            <person name="Murphy C."/>
            <person name="Neiman D."/>
            <person name="Pearson M."/>
            <person name="Priest M."/>
            <person name="Roberts A."/>
            <person name="Saif S."/>
            <person name="Shea T."/>
            <person name="Sisk P."/>
            <person name="Sykes S."/>
            <person name="Wortman J."/>
            <person name="Nusbaum C."/>
            <person name="Birren B."/>
        </authorList>
    </citation>
    <scope>NUCLEOTIDE SEQUENCE [LARGE SCALE GENOMIC DNA]</scope>
    <source>
        <strain evidence="2 3">ISP2954</strain>
    </source>
</reference>
<sequence length="35" mass="4176">MEIVLGVSAFGLYISFLIFLYWMALDFLAWLYKKI</sequence>
<keyword evidence="1" id="KW-1133">Transmembrane helix</keyword>
<gene>
    <name evidence="2" type="ORF">IGU_06849</name>
</gene>
<feature type="transmembrane region" description="Helical" evidence="1">
    <location>
        <begin position="12"/>
        <end position="32"/>
    </location>
</feature>
<evidence type="ECO:0000313" key="3">
    <source>
        <dbReference type="Proteomes" id="UP000013989"/>
    </source>
</evidence>
<accession>A0A9W5VBM6</accession>
<comment type="caution">
    <text evidence="2">The sequence shown here is derived from an EMBL/GenBank/DDBJ whole genome shotgun (WGS) entry which is preliminary data.</text>
</comment>
<keyword evidence="1" id="KW-0812">Transmembrane</keyword>
<dbReference type="Proteomes" id="UP000013989">
    <property type="component" value="Unassembled WGS sequence"/>
</dbReference>
<keyword evidence="1" id="KW-0472">Membrane</keyword>
<dbReference type="EMBL" id="AHEJ01000128">
    <property type="protein sequence ID" value="EOP50013.1"/>
    <property type="molecule type" value="Genomic_DNA"/>
</dbReference>
<protein>
    <submittedName>
        <fullName evidence="2">Uncharacterized protein</fullName>
    </submittedName>
</protein>
<evidence type="ECO:0000256" key="1">
    <source>
        <dbReference type="SAM" id="Phobius"/>
    </source>
</evidence>
<evidence type="ECO:0000313" key="2">
    <source>
        <dbReference type="EMBL" id="EOP50013.1"/>
    </source>
</evidence>
<organism evidence="2 3">
    <name type="scientific">Bacillus cereus ISP2954</name>
    <dbReference type="NCBI Taxonomy" id="1053215"/>
    <lineage>
        <taxon>Bacteria</taxon>
        <taxon>Bacillati</taxon>
        <taxon>Bacillota</taxon>
        <taxon>Bacilli</taxon>
        <taxon>Bacillales</taxon>
        <taxon>Bacillaceae</taxon>
        <taxon>Bacillus</taxon>
        <taxon>Bacillus cereus group</taxon>
    </lineage>
</organism>
<name>A0A9W5VBM6_BACCE</name>
<proteinExistence type="predicted"/>
<dbReference type="AlphaFoldDB" id="A0A9W5VBM6"/>